<dbReference type="InterPro" id="IPR014729">
    <property type="entry name" value="Rossmann-like_a/b/a_fold"/>
</dbReference>
<dbReference type="InterPro" id="IPR015865">
    <property type="entry name" value="Riboflavin_kinase_bac/euk"/>
</dbReference>
<accession>A0A9D9I2C6</accession>
<evidence type="ECO:0000256" key="12">
    <source>
        <dbReference type="ARBA" id="ARBA00023268"/>
    </source>
</evidence>
<dbReference type="SUPFAM" id="SSF52374">
    <property type="entry name" value="Nucleotidylyl transferase"/>
    <property type="match status" value="1"/>
</dbReference>
<gene>
    <name evidence="17" type="primary">ribF</name>
    <name evidence="17" type="ORF">IAB93_01725</name>
</gene>
<evidence type="ECO:0000256" key="6">
    <source>
        <dbReference type="ARBA" id="ARBA00022679"/>
    </source>
</evidence>
<keyword evidence="5 15" id="KW-0288">FMN</keyword>
<comment type="function">
    <text evidence="1">Catalyzes the phosphorylation of riboflavin to FMN followed by the adenylation of FMN to FAD.</text>
</comment>
<dbReference type="AlphaFoldDB" id="A0A9D9I2C6"/>
<evidence type="ECO:0000256" key="14">
    <source>
        <dbReference type="ARBA" id="ARBA00049494"/>
    </source>
</evidence>
<evidence type="ECO:0000256" key="15">
    <source>
        <dbReference type="PIRNR" id="PIRNR004491"/>
    </source>
</evidence>
<evidence type="ECO:0000256" key="1">
    <source>
        <dbReference type="ARBA" id="ARBA00002121"/>
    </source>
</evidence>
<evidence type="ECO:0000256" key="10">
    <source>
        <dbReference type="ARBA" id="ARBA00022827"/>
    </source>
</evidence>
<dbReference type="PANTHER" id="PTHR22749">
    <property type="entry name" value="RIBOFLAVIN KINASE/FMN ADENYLYLTRANSFERASE"/>
    <property type="match status" value="1"/>
</dbReference>
<dbReference type="EC" id="2.7.1.26" evidence="15"/>
<comment type="similarity">
    <text evidence="15">Belongs to the ribF family.</text>
</comment>
<evidence type="ECO:0000313" key="18">
    <source>
        <dbReference type="Proteomes" id="UP000823597"/>
    </source>
</evidence>
<dbReference type="GO" id="GO:0006747">
    <property type="term" value="P:FAD biosynthetic process"/>
    <property type="evidence" value="ECO:0007669"/>
    <property type="project" value="UniProtKB-UniRule"/>
</dbReference>
<keyword evidence="11 15" id="KW-0067">ATP-binding</keyword>
<evidence type="ECO:0000256" key="2">
    <source>
        <dbReference type="ARBA" id="ARBA00004726"/>
    </source>
</evidence>
<dbReference type="GO" id="GO:0003919">
    <property type="term" value="F:FMN adenylyltransferase activity"/>
    <property type="evidence" value="ECO:0007669"/>
    <property type="project" value="UniProtKB-UniRule"/>
</dbReference>
<evidence type="ECO:0000256" key="8">
    <source>
        <dbReference type="ARBA" id="ARBA00022741"/>
    </source>
</evidence>
<comment type="catalytic activity">
    <reaction evidence="13 15">
        <text>riboflavin + ATP = FMN + ADP + H(+)</text>
        <dbReference type="Rhea" id="RHEA:14357"/>
        <dbReference type="ChEBI" id="CHEBI:15378"/>
        <dbReference type="ChEBI" id="CHEBI:30616"/>
        <dbReference type="ChEBI" id="CHEBI:57986"/>
        <dbReference type="ChEBI" id="CHEBI:58210"/>
        <dbReference type="ChEBI" id="CHEBI:456216"/>
        <dbReference type="EC" id="2.7.1.26"/>
    </reaction>
</comment>
<keyword evidence="8 15" id="KW-0547">Nucleotide-binding</keyword>
<keyword evidence="4 15" id="KW-0285">Flavoprotein</keyword>
<dbReference type="InterPro" id="IPR002606">
    <property type="entry name" value="Riboflavin_kinase_bac"/>
</dbReference>
<keyword evidence="9 15" id="KW-0418">Kinase</keyword>
<dbReference type="EC" id="2.7.7.2" evidence="15"/>
<dbReference type="SMART" id="SM00904">
    <property type="entry name" value="Flavokinase"/>
    <property type="match status" value="1"/>
</dbReference>
<dbReference type="GO" id="GO:0009398">
    <property type="term" value="P:FMN biosynthetic process"/>
    <property type="evidence" value="ECO:0007669"/>
    <property type="project" value="UniProtKB-UniRule"/>
</dbReference>
<keyword evidence="7 15" id="KW-0548">Nucleotidyltransferase</keyword>
<evidence type="ECO:0000256" key="5">
    <source>
        <dbReference type="ARBA" id="ARBA00022643"/>
    </source>
</evidence>
<dbReference type="PANTHER" id="PTHR22749:SF6">
    <property type="entry name" value="RIBOFLAVIN KINASE"/>
    <property type="match status" value="1"/>
</dbReference>
<evidence type="ECO:0000313" key="17">
    <source>
        <dbReference type="EMBL" id="MBO8464699.1"/>
    </source>
</evidence>
<dbReference type="EMBL" id="JADIME010000018">
    <property type="protein sequence ID" value="MBO8464699.1"/>
    <property type="molecule type" value="Genomic_DNA"/>
</dbReference>
<dbReference type="Gene3D" id="2.40.30.30">
    <property type="entry name" value="Riboflavin kinase-like"/>
    <property type="match status" value="1"/>
</dbReference>
<keyword evidence="10 15" id="KW-0274">FAD</keyword>
<dbReference type="Proteomes" id="UP000823597">
    <property type="component" value="Unassembled WGS sequence"/>
</dbReference>
<dbReference type="SUPFAM" id="SSF82114">
    <property type="entry name" value="Riboflavin kinase-like"/>
    <property type="match status" value="1"/>
</dbReference>
<dbReference type="NCBIfam" id="TIGR00083">
    <property type="entry name" value="ribF"/>
    <property type="match status" value="1"/>
</dbReference>
<organism evidence="17 18">
    <name type="scientific">Candidatus Merdivivens pullistercoris</name>
    <dbReference type="NCBI Taxonomy" id="2840873"/>
    <lineage>
        <taxon>Bacteria</taxon>
        <taxon>Pseudomonadati</taxon>
        <taxon>Bacteroidota</taxon>
        <taxon>Bacteroidia</taxon>
        <taxon>Bacteroidales</taxon>
        <taxon>Muribaculaceae</taxon>
        <taxon>Muribaculaceae incertae sedis</taxon>
        <taxon>Candidatus Merdivivens</taxon>
    </lineage>
</organism>
<reference evidence="17" key="2">
    <citation type="journal article" date="2021" name="PeerJ">
        <title>Extensive microbial diversity within the chicken gut microbiome revealed by metagenomics and culture.</title>
        <authorList>
            <person name="Gilroy R."/>
            <person name="Ravi A."/>
            <person name="Getino M."/>
            <person name="Pursley I."/>
            <person name="Horton D.L."/>
            <person name="Alikhan N.F."/>
            <person name="Baker D."/>
            <person name="Gharbi K."/>
            <person name="Hall N."/>
            <person name="Watson M."/>
            <person name="Adriaenssens E.M."/>
            <person name="Foster-Nyarko E."/>
            <person name="Jarju S."/>
            <person name="Secka A."/>
            <person name="Antonio M."/>
            <person name="Oren A."/>
            <person name="Chaudhuri R.R."/>
            <person name="La Ragione R."/>
            <person name="Hildebrand F."/>
            <person name="Pallen M.J."/>
        </authorList>
    </citation>
    <scope>NUCLEOTIDE SEQUENCE</scope>
    <source>
        <strain evidence="17">10037</strain>
    </source>
</reference>
<keyword evidence="6 15" id="KW-0808">Transferase</keyword>
<evidence type="ECO:0000256" key="13">
    <source>
        <dbReference type="ARBA" id="ARBA00047880"/>
    </source>
</evidence>
<feature type="domain" description="Riboflavin kinase" evidence="16">
    <location>
        <begin position="168"/>
        <end position="294"/>
    </location>
</feature>
<proteinExistence type="inferred from homology"/>
<dbReference type="InterPro" id="IPR023465">
    <property type="entry name" value="Riboflavin_kinase_dom_sf"/>
</dbReference>
<dbReference type="PIRSF" id="PIRSF004491">
    <property type="entry name" value="FAD_Synth"/>
    <property type="match status" value="1"/>
</dbReference>
<comment type="pathway">
    <text evidence="2 15">Cofactor biosynthesis; FAD biosynthesis; FAD from FMN: step 1/1.</text>
</comment>
<dbReference type="GO" id="GO:0008531">
    <property type="term" value="F:riboflavin kinase activity"/>
    <property type="evidence" value="ECO:0007669"/>
    <property type="project" value="UniProtKB-UniRule"/>
</dbReference>
<evidence type="ECO:0000256" key="3">
    <source>
        <dbReference type="ARBA" id="ARBA00005201"/>
    </source>
</evidence>
<dbReference type="Gene3D" id="3.40.50.620">
    <property type="entry name" value="HUPs"/>
    <property type="match status" value="1"/>
</dbReference>
<reference evidence="17" key="1">
    <citation type="submission" date="2020-10" db="EMBL/GenBank/DDBJ databases">
        <authorList>
            <person name="Gilroy R."/>
        </authorList>
    </citation>
    <scope>NUCLEOTIDE SEQUENCE</scope>
    <source>
        <strain evidence="17">10037</strain>
    </source>
</reference>
<dbReference type="Pfam" id="PF06574">
    <property type="entry name" value="FAD_syn"/>
    <property type="match status" value="1"/>
</dbReference>
<evidence type="ECO:0000259" key="16">
    <source>
        <dbReference type="SMART" id="SM00904"/>
    </source>
</evidence>
<dbReference type="Pfam" id="PF01687">
    <property type="entry name" value="Flavokinase"/>
    <property type="match status" value="1"/>
</dbReference>
<evidence type="ECO:0000256" key="7">
    <source>
        <dbReference type="ARBA" id="ARBA00022695"/>
    </source>
</evidence>
<keyword evidence="12" id="KW-0511">Multifunctional enzyme</keyword>
<name>A0A9D9I2C6_9BACT</name>
<dbReference type="GO" id="GO:0005524">
    <property type="term" value="F:ATP binding"/>
    <property type="evidence" value="ECO:0007669"/>
    <property type="project" value="UniProtKB-UniRule"/>
</dbReference>
<dbReference type="InterPro" id="IPR015864">
    <property type="entry name" value="FAD_synthase"/>
</dbReference>
<dbReference type="CDD" id="cd02064">
    <property type="entry name" value="FAD_synthetase_N"/>
    <property type="match status" value="1"/>
</dbReference>
<comment type="catalytic activity">
    <reaction evidence="14 15">
        <text>FMN + ATP + H(+) = FAD + diphosphate</text>
        <dbReference type="Rhea" id="RHEA:17237"/>
        <dbReference type="ChEBI" id="CHEBI:15378"/>
        <dbReference type="ChEBI" id="CHEBI:30616"/>
        <dbReference type="ChEBI" id="CHEBI:33019"/>
        <dbReference type="ChEBI" id="CHEBI:57692"/>
        <dbReference type="ChEBI" id="CHEBI:58210"/>
        <dbReference type="EC" id="2.7.7.2"/>
    </reaction>
</comment>
<comment type="caution">
    <text evidence="17">The sequence shown here is derived from an EMBL/GenBank/DDBJ whole genome shotgun (WGS) entry which is preliminary data.</text>
</comment>
<protein>
    <recommendedName>
        <fullName evidence="15">Riboflavin biosynthesis protein</fullName>
    </recommendedName>
    <domain>
        <recommendedName>
            <fullName evidence="15">Riboflavin kinase</fullName>
            <ecNumber evidence="15">2.7.1.26</ecNumber>
        </recommendedName>
        <alternativeName>
            <fullName evidence="15">Flavokinase</fullName>
        </alternativeName>
    </domain>
    <domain>
        <recommendedName>
            <fullName evidence="15">FMN adenylyltransferase</fullName>
            <ecNumber evidence="15">2.7.7.2</ecNumber>
        </recommendedName>
        <alternativeName>
            <fullName evidence="15">FAD pyrophosphorylase</fullName>
        </alternativeName>
        <alternativeName>
            <fullName evidence="15">FAD synthase</fullName>
        </alternativeName>
    </domain>
</protein>
<dbReference type="GO" id="GO:0009231">
    <property type="term" value="P:riboflavin biosynthetic process"/>
    <property type="evidence" value="ECO:0007669"/>
    <property type="project" value="InterPro"/>
</dbReference>
<comment type="pathway">
    <text evidence="3 15">Cofactor biosynthesis; FMN biosynthesis; FMN from riboflavin (ATP route): step 1/1.</text>
</comment>
<evidence type="ECO:0000256" key="9">
    <source>
        <dbReference type="ARBA" id="ARBA00022777"/>
    </source>
</evidence>
<evidence type="ECO:0000256" key="11">
    <source>
        <dbReference type="ARBA" id="ARBA00022840"/>
    </source>
</evidence>
<dbReference type="InterPro" id="IPR023468">
    <property type="entry name" value="Riboflavin_kinase"/>
</dbReference>
<evidence type="ECO:0000256" key="4">
    <source>
        <dbReference type="ARBA" id="ARBA00022630"/>
    </source>
</evidence>
<sequence>MVIATGFFDGVHLGHRAVISALCRVARERGEESMVVTFWPHPRNVLQQDAEGLRLLTSLDEKKEILHGLGVDRIEVLAFTKEFSRLSAEEFIRDYIVGRFGGTTLILGYDHRLGGGPPMSREELENLARRLGLETYRMGEEDFDGIPISSTVIRNMLKAGEIEKANDMLGYRYGLHGVVVSGNKLGREIGFPTANMELYEPLKLLPGDGAYVVEADVLGSTYYGMTNIGTRPTVSAAMKRTIETNVFDFSSDIYGLDMKLRFISRIRGEVRFDSVNDLKCRLSEDREAAMMKIRRLR</sequence>